<dbReference type="GO" id="GO:0019172">
    <property type="term" value="F:glyoxalase III activity"/>
    <property type="evidence" value="ECO:0007669"/>
    <property type="project" value="TreeGrafter"/>
</dbReference>
<evidence type="ECO:0000256" key="1">
    <source>
        <dbReference type="ARBA" id="ARBA00023016"/>
    </source>
</evidence>
<dbReference type="KEGG" id="swd:Swoo_2399"/>
<keyword evidence="4" id="KW-0472">Membrane</keyword>
<dbReference type="RefSeq" id="WP_012325019.1">
    <property type="nucleotide sequence ID" value="NC_010506.1"/>
</dbReference>
<dbReference type="PANTHER" id="PTHR48094:SF11">
    <property type="entry name" value="GLUTATHIONE-INDEPENDENT GLYOXALASE HSP31-RELATED"/>
    <property type="match status" value="1"/>
</dbReference>
<evidence type="ECO:0000259" key="5">
    <source>
        <dbReference type="Pfam" id="PF01965"/>
    </source>
</evidence>
<dbReference type="GO" id="GO:0005737">
    <property type="term" value="C:cytoplasm"/>
    <property type="evidence" value="ECO:0007669"/>
    <property type="project" value="TreeGrafter"/>
</dbReference>
<dbReference type="GO" id="GO:0019243">
    <property type="term" value="P:methylglyoxal catabolic process to D-lactate via S-lactoyl-glutathione"/>
    <property type="evidence" value="ECO:0007669"/>
    <property type="project" value="TreeGrafter"/>
</dbReference>
<dbReference type="InterPro" id="IPR002818">
    <property type="entry name" value="DJ-1/PfpI"/>
</dbReference>
<keyword evidence="1" id="KW-0346">Stress response</keyword>
<evidence type="ECO:0000256" key="4">
    <source>
        <dbReference type="SAM" id="Phobius"/>
    </source>
</evidence>
<dbReference type="EMBL" id="CP000961">
    <property type="protein sequence ID" value="ACA86677.1"/>
    <property type="molecule type" value="Genomic_DNA"/>
</dbReference>
<dbReference type="STRING" id="392500.Swoo_2399"/>
<sequence length="277" mass="30102">MKKHWPKYLLIGLPVFILVIYLGLPKFLTLLGLHPHYDIPAYDLPGKRALIVTTSHGTLGDTGKATGVFGSEMTVPYYAFQDTGMDVDIASIKGGEIPVEPRSMGWPLATEDDLRFKEDSVAMAKMTNSIPIKDIDPAKYDVIFMAGGWGAAYDFAQSEALASIITKANTNDTLLGAICHGVLGLVNAKDKDGSSLIEGRRATGVTDLQIKQLGIDITPKHPETELRKAGAIYEANTAFRDMMATHVVVDGNIITGQNQNSGYETAHRILEKLAQKK</sequence>
<feature type="domain" description="DJ-1/PfpI" evidence="5">
    <location>
        <begin position="70"/>
        <end position="271"/>
    </location>
</feature>
<dbReference type="InterPro" id="IPR029062">
    <property type="entry name" value="Class_I_gatase-like"/>
</dbReference>
<dbReference type="AlphaFoldDB" id="B1KFX0"/>
<keyword evidence="2" id="KW-0456">Lyase</keyword>
<dbReference type="HOGENOM" id="CLU_070319_2_0_6"/>
<gene>
    <name evidence="6" type="ordered locus">Swoo_2399</name>
</gene>
<protein>
    <submittedName>
        <fullName evidence="6">ThiJ/PfpI domain protein</fullName>
    </submittedName>
</protein>
<evidence type="ECO:0000313" key="7">
    <source>
        <dbReference type="Proteomes" id="UP000002168"/>
    </source>
</evidence>
<evidence type="ECO:0000256" key="3">
    <source>
        <dbReference type="ARBA" id="ARBA00038493"/>
    </source>
</evidence>
<dbReference type="CDD" id="cd03141">
    <property type="entry name" value="GATase1_Hsp31_like"/>
    <property type="match status" value="1"/>
</dbReference>
<dbReference type="InterPro" id="IPR050325">
    <property type="entry name" value="Prot/Nucl_acid_deglycase"/>
</dbReference>
<dbReference type="SUPFAM" id="SSF52317">
    <property type="entry name" value="Class I glutamine amidotransferase-like"/>
    <property type="match status" value="1"/>
</dbReference>
<keyword evidence="7" id="KW-1185">Reference proteome</keyword>
<dbReference type="Gene3D" id="3.40.50.880">
    <property type="match status" value="1"/>
</dbReference>
<keyword evidence="4" id="KW-1133">Transmembrane helix</keyword>
<proteinExistence type="inferred from homology"/>
<feature type="transmembrane region" description="Helical" evidence="4">
    <location>
        <begin position="7"/>
        <end position="24"/>
    </location>
</feature>
<dbReference type="PANTHER" id="PTHR48094">
    <property type="entry name" value="PROTEIN/NUCLEIC ACID DEGLYCASE DJ-1-RELATED"/>
    <property type="match status" value="1"/>
</dbReference>
<comment type="similarity">
    <text evidence="3">Belongs to the peptidase C56 family. HSP31-like subfamily.</text>
</comment>
<name>B1KFX0_SHEWM</name>
<dbReference type="eggNOG" id="COG0693">
    <property type="taxonomic scope" value="Bacteria"/>
</dbReference>
<organism evidence="6 7">
    <name type="scientific">Shewanella woodyi (strain ATCC 51908 / MS32)</name>
    <dbReference type="NCBI Taxonomy" id="392500"/>
    <lineage>
        <taxon>Bacteria</taxon>
        <taxon>Pseudomonadati</taxon>
        <taxon>Pseudomonadota</taxon>
        <taxon>Gammaproteobacteria</taxon>
        <taxon>Alteromonadales</taxon>
        <taxon>Shewanellaceae</taxon>
        <taxon>Shewanella</taxon>
    </lineage>
</organism>
<evidence type="ECO:0000313" key="6">
    <source>
        <dbReference type="EMBL" id="ACA86677.1"/>
    </source>
</evidence>
<keyword evidence="4" id="KW-0812">Transmembrane</keyword>
<dbReference type="Proteomes" id="UP000002168">
    <property type="component" value="Chromosome"/>
</dbReference>
<reference evidence="6 7" key="1">
    <citation type="submission" date="2008-02" db="EMBL/GenBank/DDBJ databases">
        <title>Complete sequence of Shewanella woodyi ATCC 51908.</title>
        <authorList>
            <consortium name="US DOE Joint Genome Institute"/>
            <person name="Copeland A."/>
            <person name="Lucas S."/>
            <person name="Lapidus A."/>
            <person name="Glavina del Rio T."/>
            <person name="Dalin E."/>
            <person name="Tice H."/>
            <person name="Bruce D."/>
            <person name="Goodwin L."/>
            <person name="Pitluck S."/>
            <person name="Sims D."/>
            <person name="Brettin T."/>
            <person name="Detter J.C."/>
            <person name="Han C."/>
            <person name="Kuske C.R."/>
            <person name="Schmutz J."/>
            <person name="Larimer F."/>
            <person name="Land M."/>
            <person name="Hauser L."/>
            <person name="Kyrpides N."/>
            <person name="Lykidis A."/>
            <person name="Zhao J.-S."/>
            <person name="Richardson P."/>
        </authorList>
    </citation>
    <scope>NUCLEOTIDE SEQUENCE [LARGE SCALE GENOMIC DNA]</scope>
    <source>
        <strain evidence="7">ATCC 51908 / MS32</strain>
    </source>
</reference>
<dbReference type="Pfam" id="PF01965">
    <property type="entry name" value="DJ-1_PfpI"/>
    <property type="match status" value="1"/>
</dbReference>
<evidence type="ECO:0000256" key="2">
    <source>
        <dbReference type="ARBA" id="ARBA00023239"/>
    </source>
</evidence>
<accession>B1KFX0</accession>